<proteinExistence type="predicted"/>
<sequence>MNPWQEVVERIEAGDNKDLVELLRGFGEVGRRAVAVQLPAHLAGRVGQGWEARWEVRDRAAGFRLAGAACLGGAAQVAAWLNRRELRGVSAPETDAARILSLVEDRPVKWREELAVRLVRRLRPLTRRGWPRSGEGWELAAALVLETGVDVPDSDAFVAGWAWRVTERRQTGEAQDLAQDPLLDQMVPRLFHAQGVAEALAWQNGRSTTMIDELAALAAVGRVSRRTLLEGCASRFMAGGEGGELAPFVTLWRRLGAEVAEIPVLDFVRLLPSAPSLLVELMAEGLRRADAAGAVDDELWAEAVQALTFRAEKKHVTAGLRWIAEAAPSRADGALPALATVFGQDTPALRDRAVRLAVALAPHAGEPAREAVRQEAGQLPDGPRGRIEAAFGEVAAAPCEPLAGAVLIARDLPGLPPPIASAAELVAWLEAEPAAPAQFERALAALVELSHRDRGAVARALRPWLESRWWRPLDADGHFFGLAENHGVLLARCALAVVSPDHGRAITARLTGERHFAEPPLTLFVRRRFHEIIARLEAGATVPVLLAAPTAPTGHVDAETLVTRMELLDGAEPLEADFLQALLRLPRRSEPALAVRAGRLTSRAGAVLAAWLRDGGLPDPVVGWAVEPVRRRSPYSSLMEEVVEAHARVEPATTLPEPLTEPLGELWALERTTGYPGYAHDLEWWPSIMPSHREVLAAHLLEYLPTSGDTDVLAALVHGEGPLGAATAGVIAVGMGHERHRQRAAAADAMITLAARGQLPAADLGAAVASLLQAGLLKLNRVTAVLEEVVMAGARAEVWSVLAAALPPILPRQGHRPAPGLGDLLAVAVRAATLSGASADLEGLAELAARKGGSRVVEQARSLAQVVASDGSGG</sequence>
<comment type="caution">
    <text evidence="2">The sequence shown here is derived from an EMBL/GenBank/DDBJ whole genome shotgun (WGS) entry which is preliminary data.</text>
</comment>
<feature type="domain" description="DUF7825" evidence="1">
    <location>
        <begin position="679"/>
        <end position="789"/>
    </location>
</feature>
<name>A0ABN3S5M4_9ACTN</name>
<dbReference type="EMBL" id="BAAATE010000012">
    <property type="protein sequence ID" value="GAA2668522.1"/>
    <property type="molecule type" value="Genomic_DNA"/>
</dbReference>
<evidence type="ECO:0000313" key="3">
    <source>
        <dbReference type="Proteomes" id="UP001501666"/>
    </source>
</evidence>
<evidence type="ECO:0000259" key="1">
    <source>
        <dbReference type="Pfam" id="PF25149"/>
    </source>
</evidence>
<protein>
    <recommendedName>
        <fullName evidence="1">DUF7825 domain-containing protein</fullName>
    </recommendedName>
</protein>
<dbReference type="Proteomes" id="UP001501666">
    <property type="component" value="Unassembled WGS sequence"/>
</dbReference>
<accession>A0ABN3S5M4</accession>
<reference evidence="2 3" key="1">
    <citation type="journal article" date="2019" name="Int. J. Syst. Evol. Microbiol.">
        <title>The Global Catalogue of Microorganisms (GCM) 10K type strain sequencing project: providing services to taxonomists for standard genome sequencing and annotation.</title>
        <authorList>
            <consortium name="The Broad Institute Genomics Platform"/>
            <consortium name="The Broad Institute Genome Sequencing Center for Infectious Disease"/>
            <person name="Wu L."/>
            <person name="Ma J."/>
        </authorList>
    </citation>
    <scope>NUCLEOTIDE SEQUENCE [LARGE SCALE GENOMIC DNA]</scope>
    <source>
        <strain evidence="2 3">JCM 6835</strain>
    </source>
</reference>
<organism evidence="2 3">
    <name type="scientific">Nonomuraea recticatena</name>
    <dbReference type="NCBI Taxonomy" id="46178"/>
    <lineage>
        <taxon>Bacteria</taxon>
        <taxon>Bacillati</taxon>
        <taxon>Actinomycetota</taxon>
        <taxon>Actinomycetes</taxon>
        <taxon>Streptosporangiales</taxon>
        <taxon>Streptosporangiaceae</taxon>
        <taxon>Nonomuraea</taxon>
    </lineage>
</organism>
<dbReference type="RefSeq" id="WP_346149473.1">
    <property type="nucleotide sequence ID" value="NZ_BAAATE010000012.1"/>
</dbReference>
<dbReference type="Pfam" id="PF25149">
    <property type="entry name" value="DUF7825"/>
    <property type="match status" value="1"/>
</dbReference>
<dbReference type="InterPro" id="IPR056727">
    <property type="entry name" value="DUF7825"/>
</dbReference>
<gene>
    <name evidence="2" type="ORF">GCM10010412_046550</name>
</gene>
<evidence type="ECO:0000313" key="2">
    <source>
        <dbReference type="EMBL" id="GAA2668522.1"/>
    </source>
</evidence>
<keyword evidence="3" id="KW-1185">Reference proteome</keyword>